<evidence type="ECO:0000256" key="1">
    <source>
        <dbReference type="SAM" id="SignalP"/>
    </source>
</evidence>
<feature type="signal peptide" evidence="1">
    <location>
        <begin position="1"/>
        <end position="18"/>
    </location>
</feature>
<dbReference type="AlphaFoldDB" id="A0A9J6BCD0"/>
<organism evidence="2 3">
    <name type="scientific">Polypedilum vanderplanki</name>
    <name type="common">Sleeping chironomid midge</name>
    <dbReference type="NCBI Taxonomy" id="319348"/>
    <lineage>
        <taxon>Eukaryota</taxon>
        <taxon>Metazoa</taxon>
        <taxon>Ecdysozoa</taxon>
        <taxon>Arthropoda</taxon>
        <taxon>Hexapoda</taxon>
        <taxon>Insecta</taxon>
        <taxon>Pterygota</taxon>
        <taxon>Neoptera</taxon>
        <taxon>Endopterygota</taxon>
        <taxon>Diptera</taxon>
        <taxon>Nematocera</taxon>
        <taxon>Chironomoidea</taxon>
        <taxon>Chironomidae</taxon>
        <taxon>Chironominae</taxon>
        <taxon>Polypedilum</taxon>
        <taxon>Polypedilum</taxon>
    </lineage>
</organism>
<accession>A0A9J6BCD0</accession>
<comment type="caution">
    <text evidence="2">The sequence shown here is derived from an EMBL/GenBank/DDBJ whole genome shotgun (WGS) entry which is preliminary data.</text>
</comment>
<keyword evidence="3" id="KW-1185">Reference proteome</keyword>
<evidence type="ECO:0000313" key="3">
    <source>
        <dbReference type="Proteomes" id="UP001107558"/>
    </source>
</evidence>
<evidence type="ECO:0000313" key="2">
    <source>
        <dbReference type="EMBL" id="KAG5667500.1"/>
    </source>
</evidence>
<gene>
    <name evidence="2" type="ORF">PVAND_015479</name>
</gene>
<protein>
    <submittedName>
        <fullName evidence="2">Uncharacterized protein</fullName>
    </submittedName>
</protein>
<dbReference type="Proteomes" id="UP001107558">
    <property type="component" value="Chromosome 4"/>
</dbReference>
<sequence length="106" mass="11794">MKLLYFMAFFVLVVAAFANCPNEELRKKCEEAGNKKCPDGLRGVCISNGDCYCGRAFSINSQAPNGTKLNEEEKVYLSKQKLTLNSDLETHSIVFNKISHSIKVKG</sequence>
<feature type="chain" id="PRO_5039905296" evidence="1">
    <location>
        <begin position="19"/>
        <end position="106"/>
    </location>
</feature>
<reference evidence="2" key="1">
    <citation type="submission" date="2021-03" db="EMBL/GenBank/DDBJ databases">
        <title>Chromosome level genome of the anhydrobiotic midge Polypedilum vanderplanki.</title>
        <authorList>
            <person name="Yoshida Y."/>
            <person name="Kikawada T."/>
            <person name="Gusev O."/>
        </authorList>
    </citation>
    <scope>NUCLEOTIDE SEQUENCE</scope>
    <source>
        <strain evidence="2">NIAS01</strain>
        <tissue evidence="2">Whole body or cell culture</tissue>
    </source>
</reference>
<dbReference type="EMBL" id="JADBJN010000004">
    <property type="protein sequence ID" value="KAG5667500.1"/>
    <property type="molecule type" value="Genomic_DNA"/>
</dbReference>
<name>A0A9J6BCD0_POLVA</name>
<keyword evidence="1" id="KW-0732">Signal</keyword>
<proteinExistence type="predicted"/>